<dbReference type="AlphaFoldDB" id="A0A8S9YT19"/>
<feature type="region of interest" description="Disordered" evidence="1">
    <location>
        <begin position="602"/>
        <end position="623"/>
    </location>
</feature>
<accession>A0A8S9YT19</accession>
<feature type="transmembrane region" description="Helical" evidence="2">
    <location>
        <begin position="655"/>
        <end position="681"/>
    </location>
</feature>
<dbReference type="PANTHER" id="PTHR11360">
    <property type="entry name" value="MONOCARBOXYLATE TRANSPORTER"/>
    <property type="match status" value="1"/>
</dbReference>
<feature type="region of interest" description="Disordered" evidence="1">
    <location>
        <begin position="280"/>
        <end position="307"/>
    </location>
</feature>
<dbReference type="Proteomes" id="UP000822476">
    <property type="component" value="Unassembled WGS sequence"/>
</dbReference>
<comment type="caution">
    <text evidence="3">The sequence shown here is derived from an EMBL/GenBank/DDBJ whole genome shotgun (WGS) entry which is preliminary data.</text>
</comment>
<dbReference type="Pfam" id="PF07690">
    <property type="entry name" value="MFS_1"/>
    <property type="match status" value="1"/>
</dbReference>
<feature type="transmembrane region" description="Helical" evidence="2">
    <location>
        <begin position="114"/>
        <end position="135"/>
    </location>
</feature>
<proteinExistence type="predicted"/>
<dbReference type="SUPFAM" id="SSF103473">
    <property type="entry name" value="MFS general substrate transporter"/>
    <property type="match status" value="2"/>
</dbReference>
<keyword evidence="2" id="KW-1133">Transmembrane helix</keyword>
<dbReference type="InterPro" id="IPR036259">
    <property type="entry name" value="MFS_trans_sf"/>
</dbReference>
<name>A0A8S9YT19_9TREM</name>
<keyword evidence="4" id="KW-1185">Reference proteome</keyword>
<feature type="transmembrane region" description="Helical" evidence="2">
    <location>
        <begin position="825"/>
        <end position="849"/>
    </location>
</feature>
<feature type="transmembrane region" description="Helical" evidence="2">
    <location>
        <begin position="83"/>
        <end position="102"/>
    </location>
</feature>
<evidence type="ECO:0000256" key="1">
    <source>
        <dbReference type="SAM" id="MobiDB-lite"/>
    </source>
</evidence>
<feature type="transmembrane region" description="Helical" evidence="2">
    <location>
        <begin position="56"/>
        <end position="77"/>
    </location>
</feature>
<feature type="transmembrane region" description="Helical" evidence="2">
    <location>
        <begin position="147"/>
        <end position="165"/>
    </location>
</feature>
<dbReference type="OrthoDB" id="6499973at2759"/>
<dbReference type="InterPro" id="IPR011701">
    <property type="entry name" value="MFS"/>
</dbReference>
<evidence type="ECO:0000313" key="4">
    <source>
        <dbReference type="Proteomes" id="UP000822476"/>
    </source>
</evidence>
<evidence type="ECO:0000313" key="3">
    <source>
        <dbReference type="EMBL" id="KAF7256210.1"/>
    </source>
</evidence>
<feature type="compositionally biased region" description="Basic and acidic residues" evidence="1">
    <location>
        <begin position="983"/>
        <end position="1002"/>
    </location>
</feature>
<dbReference type="GO" id="GO:0008028">
    <property type="term" value="F:monocarboxylic acid transmembrane transporter activity"/>
    <property type="evidence" value="ECO:0007669"/>
    <property type="project" value="TreeGrafter"/>
</dbReference>
<feature type="compositionally biased region" description="Polar residues" evidence="1">
    <location>
        <begin position="602"/>
        <end position="618"/>
    </location>
</feature>
<organism evidence="3 4">
    <name type="scientific">Paragonimus skrjabini miyazakii</name>
    <dbReference type="NCBI Taxonomy" id="59628"/>
    <lineage>
        <taxon>Eukaryota</taxon>
        <taxon>Metazoa</taxon>
        <taxon>Spiralia</taxon>
        <taxon>Lophotrochozoa</taxon>
        <taxon>Platyhelminthes</taxon>
        <taxon>Trematoda</taxon>
        <taxon>Digenea</taxon>
        <taxon>Plagiorchiida</taxon>
        <taxon>Troglotremata</taxon>
        <taxon>Troglotrematidae</taxon>
        <taxon>Paragonimus</taxon>
    </lineage>
</organism>
<dbReference type="PANTHER" id="PTHR11360:SF260">
    <property type="entry name" value="MFS DOMAIN-CONTAINING PROTEIN"/>
    <property type="match status" value="1"/>
</dbReference>
<keyword evidence="2" id="KW-0812">Transmembrane</keyword>
<feature type="transmembrane region" description="Helical" evidence="2">
    <location>
        <begin position="776"/>
        <end position="797"/>
    </location>
</feature>
<feature type="region of interest" description="Disordered" evidence="1">
    <location>
        <begin position="396"/>
        <end position="436"/>
    </location>
</feature>
<feature type="transmembrane region" description="Helical" evidence="2">
    <location>
        <begin position="920"/>
        <end position="941"/>
    </location>
</feature>
<dbReference type="InterPro" id="IPR050327">
    <property type="entry name" value="Proton-linked_MCT"/>
</dbReference>
<dbReference type="Gene3D" id="1.20.1250.20">
    <property type="entry name" value="MFS general substrate transporter like domains"/>
    <property type="match status" value="2"/>
</dbReference>
<feature type="region of interest" description="Disordered" evidence="1">
    <location>
        <begin position="977"/>
        <end position="1023"/>
    </location>
</feature>
<feature type="region of interest" description="Disordered" evidence="1">
    <location>
        <begin position="185"/>
        <end position="209"/>
    </location>
</feature>
<feature type="transmembrane region" description="Helical" evidence="2">
    <location>
        <begin position="861"/>
        <end position="882"/>
    </location>
</feature>
<protein>
    <submittedName>
        <fullName evidence="3">Uncharacterized protein</fullName>
    </submittedName>
</protein>
<reference evidence="3" key="1">
    <citation type="submission" date="2019-07" db="EMBL/GenBank/DDBJ databases">
        <title>Annotation for the trematode Paragonimus miyazaki's.</title>
        <authorList>
            <person name="Choi Y.-J."/>
        </authorList>
    </citation>
    <scope>NUCLEOTIDE SEQUENCE</scope>
    <source>
        <strain evidence="3">Japan</strain>
    </source>
</reference>
<sequence length="1023" mass="112952">MLLSATCVFIGFRDLQLIGLFYCSLRLLAACLNLLHIFTFAGPLAGALVNRFSYRSVAIVGALIATMCMFLSGLLIYDLIWFSLLYGLMGGIGCGLVYLPAITVVGHWFEQHRAFVVGFVMCGGGCGASFLAILIRSLFRAYTWRGTIILTAGLFAHTLVGLALFRSMHAHERIRLARWERLQHRSKQTRTHANDQSANETKKKKCGHGTRLTDRRHYFQRGSIMARIIEEKSRQRTTSTGSLDGMVITRENELVALSSPEAYVTVRAAAIAYVAHQQHQQPVATNQEEVSPTGPNKPGVHGMGIRGQTNLQPLQEEALPPTVASPSSQDAQPSCLAVLPPPVQFSRIAVRRIACALLNKLQAAQLLPYAGTFGPPSERSSRVFSTRFSRVSSEHQPVESWSAFDAPRQSAATQSFETTEATADSNQPFPRKTSLHVPRESGLRANSCVMPGSELNMAAQLGRLTNERMSMQHVPKRPGDWRFRFLNQPDLSNTPSQLASMASLDSRTDQLIQQELQNLPLDSPTKASILRAVRVELGRPKYQLDLFYPGSRRSSDRTAGSLALEGRVGEMEAPHPDLNKPAGVLYRTRFASVYREPYNSNTSGFAGDQSSRAQQQLGPESGPWTEHTWIESVLEADSPGNEVWNYLRDMLDVRLLRSCTFIVLLAACSLNMLVLPVPYYFLPLLLEFGGRECTTNRAWCPHGLPHRMQLEPGWLHSAVRSSASSTSIRFLDPGSVLLVIGLANATGRLLAAVYIDKGVNTSRRPFQRCSLLNNPILLNNLSLVLCGLSLACFPLAIHGLYSTPANAGSSAQPVQLWSMEFRLCLFYSAAFVHGVANAMALSLRSVILVDLFGLRRLTNAFGYLLLVQGLSVMFGPPIFGYFCDLTCQPHLSLCGGHYQPILTGHNVPVAQPVSACARSLIYAFYACAILFVLTSLLFLPLRWLARHDPCRYVCPISSPFHKPDAPRPHSVVLPSQQCGQPMDETHSMESTHSTHDKQRYDPQETQTTHILSDPDRAVVDVTP</sequence>
<feature type="compositionally biased region" description="Polar residues" evidence="1">
    <location>
        <begin position="410"/>
        <end position="428"/>
    </location>
</feature>
<keyword evidence="2" id="KW-0472">Membrane</keyword>
<dbReference type="EMBL" id="JTDE01003307">
    <property type="protein sequence ID" value="KAF7256210.1"/>
    <property type="molecule type" value="Genomic_DNA"/>
</dbReference>
<feature type="transmembrane region" description="Helical" evidence="2">
    <location>
        <begin position="735"/>
        <end position="755"/>
    </location>
</feature>
<evidence type="ECO:0000256" key="2">
    <source>
        <dbReference type="SAM" id="Phobius"/>
    </source>
</evidence>
<feature type="compositionally biased region" description="Polar residues" evidence="1">
    <location>
        <begin position="280"/>
        <end position="294"/>
    </location>
</feature>
<gene>
    <name evidence="3" type="ORF">EG68_04162</name>
</gene>
<feature type="compositionally biased region" description="Basic and acidic residues" evidence="1">
    <location>
        <begin position="1012"/>
        <end position="1023"/>
    </location>
</feature>